<dbReference type="NCBIfam" id="TIGR03187">
    <property type="entry name" value="DGQHR"/>
    <property type="match status" value="1"/>
</dbReference>
<sequence length="383" mass="43056">MPTATTQKRTTAKSKPAKAKVLKLAAIEVKQGKNRKLYSFAVDGKSLHDFCTISRVSRHGDEGLEGYQRPEVMAHINQIRDYLESENPLLPNAIVVAFDDTVKFKPTPGKAGTDSPFSRSGVLEIPIDESVAEEDKPGWIVDGQQRSAALRDARVSGFPVCVIGFLAEGLEEQRQQFILVNATKPLPKGLIYELLPSTGGKLPVALQRRRHPALISERMNFDDDSPLHGMIRTPTNGTGVVADNTILKMLENSLTDGVLYLYTDIEDQLELLKQFWSAVAEVFPEAWGLLPRKSRLMHGAGFISMGFLMDTIADRNRKKKKLTKQLFKKELMPLKDVCNWTEGEWDFDGGNTLKWNEVQNVPRHIQMLSSHLLGMYRELVWKK</sequence>
<dbReference type="Pfam" id="PF14072">
    <property type="entry name" value="DndB"/>
    <property type="match status" value="1"/>
</dbReference>
<reference evidence="1 2" key="1">
    <citation type="submission" date="2019-02" db="EMBL/GenBank/DDBJ databases">
        <title>Deep-cultivation of Planctomycetes and their phenomic and genomic characterization uncovers novel biology.</title>
        <authorList>
            <person name="Wiegand S."/>
            <person name="Jogler M."/>
            <person name="Boedeker C."/>
            <person name="Pinto D."/>
            <person name="Vollmers J."/>
            <person name="Rivas-Marin E."/>
            <person name="Kohn T."/>
            <person name="Peeters S.H."/>
            <person name="Heuer A."/>
            <person name="Rast P."/>
            <person name="Oberbeckmann S."/>
            <person name="Bunk B."/>
            <person name="Jeske O."/>
            <person name="Meyerdierks A."/>
            <person name="Storesund J.E."/>
            <person name="Kallscheuer N."/>
            <person name="Luecker S."/>
            <person name="Lage O.M."/>
            <person name="Pohl T."/>
            <person name="Merkel B.J."/>
            <person name="Hornburger P."/>
            <person name="Mueller R.-W."/>
            <person name="Bruemmer F."/>
            <person name="Labrenz M."/>
            <person name="Spormann A.M."/>
            <person name="Op Den Camp H."/>
            <person name="Overmann J."/>
            <person name="Amann R."/>
            <person name="Jetten M.S.M."/>
            <person name="Mascher T."/>
            <person name="Medema M.H."/>
            <person name="Devos D.P."/>
            <person name="Kaster A.-K."/>
            <person name="Ovreas L."/>
            <person name="Rohde M."/>
            <person name="Galperin M.Y."/>
            <person name="Jogler C."/>
        </authorList>
    </citation>
    <scope>NUCLEOTIDE SEQUENCE [LARGE SCALE GENOMIC DNA]</scope>
    <source>
        <strain evidence="1 2">CA85</strain>
    </source>
</reference>
<dbReference type="NCBIfam" id="NF041060">
    <property type="entry name" value="DpdB"/>
    <property type="match status" value="1"/>
</dbReference>
<dbReference type="AlphaFoldDB" id="A0A5C5WN04"/>
<evidence type="ECO:0008006" key="3">
    <source>
        <dbReference type="Google" id="ProtNLM"/>
    </source>
</evidence>
<dbReference type="InterPro" id="IPR017601">
    <property type="entry name" value="DGQHR-contain_dom"/>
</dbReference>
<dbReference type="Proteomes" id="UP000318053">
    <property type="component" value="Unassembled WGS sequence"/>
</dbReference>
<gene>
    <name evidence="1" type="ORF">CA85_51450</name>
</gene>
<proteinExistence type="predicted"/>
<dbReference type="CDD" id="cd16413">
    <property type="entry name" value="DGQHR_domain"/>
    <property type="match status" value="1"/>
</dbReference>
<name>A0A5C5WN04_9BACT</name>
<protein>
    <recommendedName>
        <fullName evidence="3">DGQHR domain protein</fullName>
    </recommendedName>
</protein>
<evidence type="ECO:0000313" key="2">
    <source>
        <dbReference type="Proteomes" id="UP000318053"/>
    </source>
</evidence>
<comment type="caution">
    <text evidence="1">The sequence shown here is derived from an EMBL/GenBank/DDBJ whole genome shotgun (WGS) entry which is preliminary data.</text>
</comment>
<evidence type="ECO:0000313" key="1">
    <source>
        <dbReference type="EMBL" id="TWT52007.1"/>
    </source>
</evidence>
<dbReference type="EMBL" id="SJPK01000035">
    <property type="protein sequence ID" value="TWT52007.1"/>
    <property type="molecule type" value="Genomic_DNA"/>
</dbReference>
<dbReference type="OrthoDB" id="237364at2"/>
<dbReference type="InterPro" id="IPR017642">
    <property type="entry name" value="DNA_S_mod_DndB"/>
</dbReference>
<dbReference type="RefSeq" id="WP_146394167.1">
    <property type="nucleotide sequence ID" value="NZ_SJPK01000035.1"/>
</dbReference>
<organism evidence="1 2">
    <name type="scientific">Allorhodopirellula solitaria</name>
    <dbReference type="NCBI Taxonomy" id="2527987"/>
    <lineage>
        <taxon>Bacteria</taxon>
        <taxon>Pseudomonadati</taxon>
        <taxon>Planctomycetota</taxon>
        <taxon>Planctomycetia</taxon>
        <taxon>Pirellulales</taxon>
        <taxon>Pirellulaceae</taxon>
        <taxon>Allorhodopirellula</taxon>
    </lineage>
</organism>
<accession>A0A5C5WN04</accession>
<keyword evidence="2" id="KW-1185">Reference proteome</keyword>